<organism evidence="1 2">
    <name type="scientific">Chaenocephalus aceratus</name>
    <name type="common">Blackfin icefish</name>
    <name type="synonym">Chaenichthys aceratus</name>
    <dbReference type="NCBI Taxonomy" id="36190"/>
    <lineage>
        <taxon>Eukaryota</taxon>
        <taxon>Metazoa</taxon>
        <taxon>Chordata</taxon>
        <taxon>Craniata</taxon>
        <taxon>Vertebrata</taxon>
        <taxon>Euteleostomi</taxon>
        <taxon>Actinopterygii</taxon>
        <taxon>Neopterygii</taxon>
        <taxon>Teleostei</taxon>
        <taxon>Neoteleostei</taxon>
        <taxon>Acanthomorphata</taxon>
        <taxon>Eupercaria</taxon>
        <taxon>Perciformes</taxon>
        <taxon>Notothenioidei</taxon>
        <taxon>Channichthyidae</taxon>
        <taxon>Chaenocephalus</taxon>
    </lineage>
</organism>
<proteinExistence type="predicted"/>
<feature type="non-terminal residue" evidence="1">
    <location>
        <position position="1"/>
    </location>
</feature>
<sequence>HLGTAYLNTCSNLKRRAVFFTPPEGDNHSQPELWLHSPLIHHQSYLSAGTIAAAQNHSLQTNSSTPTMHQDPLHPTVAASQLRKIDATVHAGALQWKGICIASGILKGGVVPWSTSVKYRYVMDCRDI</sequence>
<name>A0ACB9XSA2_CHAAC</name>
<reference evidence="1" key="1">
    <citation type="submission" date="2022-05" db="EMBL/GenBank/DDBJ databases">
        <title>Chromosome-level genome of Chaenocephalus aceratus.</title>
        <authorList>
            <person name="Park H."/>
        </authorList>
    </citation>
    <scope>NUCLEOTIDE SEQUENCE</scope>
    <source>
        <strain evidence="1">KU_202001</strain>
    </source>
</reference>
<dbReference type="EMBL" id="CM043787">
    <property type="protein sequence ID" value="KAI4829888.1"/>
    <property type="molecule type" value="Genomic_DNA"/>
</dbReference>
<comment type="caution">
    <text evidence="1">The sequence shown here is derived from an EMBL/GenBank/DDBJ whole genome shotgun (WGS) entry which is preliminary data.</text>
</comment>
<evidence type="ECO:0000313" key="1">
    <source>
        <dbReference type="EMBL" id="KAI4829888.1"/>
    </source>
</evidence>
<accession>A0ACB9XSA2</accession>
<evidence type="ECO:0000313" key="2">
    <source>
        <dbReference type="Proteomes" id="UP001057452"/>
    </source>
</evidence>
<dbReference type="Proteomes" id="UP001057452">
    <property type="component" value="Chromosome 3"/>
</dbReference>
<feature type="non-terminal residue" evidence="1">
    <location>
        <position position="128"/>
    </location>
</feature>
<gene>
    <name evidence="1" type="ORF">KUCAC02_001548</name>
</gene>
<protein>
    <submittedName>
        <fullName evidence="1">Uncharacterized protein</fullName>
    </submittedName>
</protein>
<keyword evidence="2" id="KW-1185">Reference proteome</keyword>